<dbReference type="STRING" id="1125847.NT26_3727"/>
<dbReference type="RefSeq" id="WP_052640677.1">
    <property type="nucleotide sequence ID" value="NZ_FO082820.1"/>
</dbReference>
<evidence type="ECO:0000256" key="3">
    <source>
        <dbReference type="ARBA" id="ARBA00022679"/>
    </source>
</evidence>
<dbReference type="AlphaFoldDB" id="L0NKL9"/>
<keyword evidence="8" id="KW-1185">Reference proteome</keyword>
<dbReference type="PANTHER" id="PTHR43667">
    <property type="entry name" value="CYCLOPROPANE-FATTY-ACYL-PHOSPHOLIPID SYNTHASE"/>
    <property type="match status" value="1"/>
</dbReference>
<accession>L0NKL9</accession>
<dbReference type="GO" id="GO:0008168">
    <property type="term" value="F:methyltransferase activity"/>
    <property type="evidence" value="ECO:0007669"/>
    <property type="project" value="UniProtKB-KW"/>
</dbReference>
<dbReference type="GO" id="GO:0008610">
    <property type="term" value="P:lipid biosynthetic process"/>
    <property type="evidence" value="ECO:0007669"/>
    <property type="project" value="InterPro"/>
</dbReference>
<evidence type="ECO:0000256" key="2">
    <source>
        <dbReference type="ARBA" id="ARBA00022603"/>
    </source>
</evidence>
<reference evidence="7 8" key="1">
    <citation type="journal article" date="2013" name="Genome Biol. Evol.">
        <title>Life in an arsenic-containing gold mine: genome and physiology of the autotrophic arsenite-oxidizing bacterium rhizobium sp. NT-26.</title>
        <authorList>
            <person name="Andres J."/>
            <person name="Arsene-Ploetze F."/>
            <person name="Barbe V."/>
            <person name="Brochier-Armanet C."/>
            <person name="Cleiss-Arnold J."/>
            <person name="Coppee J.Y."/>
            <person name="Dillies M.A."/>
            <person name="Geist"/>
            <person name="L"/>
            <person name="Joublin A."/>
            <person name="Koechler S."/>
            <person name="Lassalle F."/>
            <person name="Marchal M."/>
            <person name="Medigue C."/>
            <person name="Muller D."/>
            <person name="Nesme X."/>
            <person name="Plewniak F."/>
            <person name="Proux C."/>
            <person name="Ramirez-Bahena M.H."/>
            <person name="Schenowitz C."/>
            <person name="Sismeiro O."/>
            <person name="Vallenet D."/>
            <person name="Santini J.M."/>
            <person name="Bertin P.N."/>
        </authorList>
    </citation>
    <scope>NUCLEOTIDE SEQUENCE [LARGE SCALE GENOMIC DNA]</scope>
    <source>
        <strain evidence="7 8">NT-26</strain>
    </source>
</reference>
<dbReference type="OrthoDB" id="9782855at2"/>
<evidence type="ECO:0000313" key="8">
    <source>
        <dbReference type="Proteomes" id="UP000010792"/>
    </source>
</evidence>
<feature type="active site" evidence="6">
    <location>
        <position position="386"/>
    </location>
</feature>
<dbReference type="KEGG" id="rht:NT26_3727"/>
<name>L0NKL9_9HYPH</name>
<dbReference type="EMBL" id="FO082820">
    <property type="protein sequence ID" value="CCF21449.1"/>
    <property type="molecule type" value="Genomic_DNA"/>
</dbReference>
<proteinExistence type="inferred from homology"/>
<evidence type="ECO:0000256" key="4">
    <source>
        <dbReference type="ARBA" id="ARBA00022691"/>
    </source>
</evidence>
<keyword evidence="5" id="KW-0443">Lipid metabolism</keyword>
<dbReference type="PIRSF" id="PIRSF003085">
    <property type="entry name" value="CMAS"/>
    <property type="match status" value="1"/>
</dbReference>
<dbReference type="InterPro" id="IPR029063">
    <property type="entry name" value="SAM-dependent_MTases_sf"/>
</dbReference>
<dbReference type="SUPFAM" id="SSF53335">
    <property type="entry name" value="S-adenosyl-L-methionine-dependent methyltransferases"/>
    <property type="match status" value="1"/>
</dbReference>
<keyword evidence="2" id="KW-0489">Methyltransferase</keyword>
<evidence type="ECO:0000256" key="5">
    <source>
        <dbReference type="ARBA" id="ARBA00023098"/>
    </source>
</evidence>
<dbReference type="Pfam" id="PF02353">
    <property type="entry name" value="CMAS"/>
    <property type="match status" value="1"/>
</dbReference>
<dbReference type="PANTHER" id="PTHR43667:SF2">
    <property type="entry name" value="FATTY ACID C-METHYL TRANSFERASE"/>
    <property type="match status" value="1"/>
</dbReference>
<sequence>MTDLQHVDHHRGYSRSPIWQAALCRWAEMIVAGRLTLRFPGGAERHFEGSAAGPSAIIELANARPVRRLLAGGSLGFARSYLDGDWSSPDLGAVLELAVANDAAWGRLLVGSGLRKLVAYVRHRLRANSRSGSRRNISYHYDLGNDFYSAWLDRTMTYSSACFDGADQSLEMAQRAKYDRIVRSLDIGPEDHVLEIGCGWGGFAEYAARETGCRVTGLTLSTEQAAYAQRRLQRMGLADRVEIRLEDYRDCRGQFTKIVSIEMFEAVGEENWPIFFDRVRRLLQPGGEAVIQTITIAEDRFEHYRRNADFIQTYIFPGGMLPSVSAFGDAVEKAEMRVAGSFRFGRDYERTLLQWDKAFHKNWSRIAPLGFDERFRRMWHYYLQYCAVGFRAERLDVVQFHLKVG</sequence>
<comment type="similarity">
    <text evidence="1">Belongs to the CFA/CMAS family.</text>
</comment>
<evidence type="ECO:0000256" key="1">
    <source>
        <dbReference type="ARBA" id="ARBA00010815"/>
    </source>
</evidence>
<evidence type="ECO:0000256" key="6">
    <source>
        <dbReference type="PIRSR" id="PIRSR003085-1"/>
    </source>
</evidence>
<dbReference type="GO" id="GO:0032259">
    <property type="term" value="P:methylation"/>
    <property type="evidence" value="ECO:0007669"/>
    <property type="project" value="UniProtKB-KW"/>
</dbReference>
<dbReference type="Proteomes" id="UP000010792">
    <property type="component" value="Chromosome"/>
</dbReference>
<evidence type="ECO:0000313" key="7">
    <source>
        <dbReference type="EMBL" id="CCF21449.1"/>
    </source>
</evidence>
<keyword evidence="3" id="KW-0808">Transferase</keyword>
<dbReference type="CDD" id="cd02440">
    <property type="entry name" value="AdoMet_MTases"/>
    <property type="match status" value="1"/>
</dbReference>
<keyword evidence="4" id="KW-0949">S-adenosyl-L-methionine</keyword>
<organism evidence="7 8">
    <name type="scientific">Pseudorhizobium banfieldiae</name>
    <dbReference type="NCBI Taxonomy" id="1125847"/>
    <lineage>
        <taxon>Bacteria</taxon>
        <taxon>Pseudomonadati</taxon>
        <taxon>Pseudomonadota</taxon>
        <taxon>Alphaproteobacteria</taxon>
        <taxon>Hyphomicrobiales</taxon>
        <taxon>Rhizobiaceae</taxon>
        <taxon>Rhizobium/Agrobacterium group</taxon>
        <taxon>Pseudorhizobium</taxon>
    </lineage>
</organism>
<gene>
    <name evidence="7" type="ORF">NT26_3727</name>
</gene>
<dbReference type="InterPro" id="IPR003333">
    <property type="entry name" value="CMAS"/>
</dbReference>
<dbReference type="Gene3D" id="3.40.50.150">
    <property type="entry name" value="Vaccinia Virus protein VP39"/>
    <property type="match status" value="1"/>
</dbReference>
<dbReference type="InterPro" id="IPR050723">
    <property type="entry name" value="CFA/CMAS"/>
</dbReference>
<protein>
    <submittedName>
        <fullName evidence="7">Cyclopropane-fatty-acyl-phospholipid synthase</fullName>
    </submittedName>
</protein>